<sequence length="80" mass="9234">MTALRAWLRDHGVDWMPFADDEVRVDLACGIAEDGHWRGWYSIWVDAAPLRRLGLHPDQPWAGLTSPVPAWWRAAAERER</sequence>
<organism evidence="1 2">
    <name type="scientific">Dactylosporangium vinaceum</name>
    <dbReference type="NCBI Taxonomy" id="53362"/>
    <lineage>
        <taxon>Bacteria</taxon>
        <taxon>Bacillati</taxon>
        <taxon>Actinomycetota</taxon>
        <taxon>Actinomycetes</taxon>
        <taxon>Micromonosporales</taxon>
        <taxon>Micromonosporaceae</taxon>
        <taxon>Dactylosporangium</taxon>
    </lineage>
</organism>
<keyword evidence="2" id="KW-1185">Reference proteome</keyword>
<comment type="caution">
    <text evidence="1">The sequence shown here is derived from an EMBL/GenBank/DDBJ whole genome shotgun (WGS) entry which is preliminary data.</text>
</comment>
<evidence type="ECO:0000313" key="1">
    <source>
        <dbReference type="EMBL" id="MFB9445808.1"/>
    </source>
</evidence>
<gene>
    <name evidence="1" type="ORF">ACFFTR_22230</name>
</gene>
<name>A0ABV5MAC1_9ACTN</name>
<protein>
    <submittedName>
        <fullName evidence="1">Uncharacterized protein</fullName>
    </submittedName>
</protein>
<dbReference type="RefSeq" id="WP_223093121.1">
    <property type="nucleotide sequence ID" value="NZ_CP061913.1"/>
</dbReference>
<accession>A0ABV5MAC1</accession>
<evidence type="ECO:0000313" key="2">
    <source>
        <dbReference type="Proteomes" id="UP001589608"/>
    </source>
</evidence>
<reference evidence="1 2" key="1">
    <citation type="submission" date="2024-09" db="EMBL/GenBank/DDBJ databases">
        <authorList>
            <person name="Sun Q."/>
            <person name="Mori K."/>
        </authorList>
    </citation>
    <scope>NUCLEOTIDE SEQUENCE [LARGE SCALE GENOMIC DNA]</scope>
    <source>
        <strain evidence="1 2">JCM 3307</strain>
    </source>
</reference>
<dbReference type="Proteomes" id="UP001589608">
    <property type="component" value="Unassembled WGS sequence"/>
</dbReference>
<proteinExistence type="predicted"/>
<dbReference type="EMBL" id="JBHMCA010000043">
    <property type="protein sequence ID" value="MFB9445808.1"/>
    <property type="molecule type" value="Genomic_DNA"/>
</dbReference>